<reference evidence="1" key="2">
    <citation type="submission" date="2014-02" db="EMBL/GenBank/DDBJ databases">
        <title>Complete DNA sequence of /Kuraishia capsulata/ illustrates novel genomic features among budding yeasts (/Saccharomycotina/).</title>
        <authorList>
            <person name="Morales L."/>
            <person name="Noel B."/>
            <person name="Porcel B."/>
            <person name="Marcet-Houben M."/>
            <person name="Hullo M-F."/>
            <person name="Sacerdot C."/>
            <person name="Tekaia F."/>
            <person name="Leh-Louis V."/>
            <person name="Despons L."/>
            <person name="Khanna V."/>
            <person name="Aury J-M."/>
            <person name="Barbe V."/>
            <person name="Couloux A."/>
            <person name="Labadie K."/>
            <person name="Pelletier E."/>
            <person name="Souciet J-L."/>
            <person name="Boekhout T."/>
            <person name="Gabaldon T."/>
            <person name="Wincker P."/>
            <person name="Dujon B."/>
        </authorList>
    </citation>
    <scope>NUCLEOTIDE SEQUENCE</scope>
    <source>
        <strain evidence="1">CBS 1993</strain>
    </source>
</reference>
<keyword evidence="2" id="KW-1185">Reference proteome</keyword>
<dbReference type="Proteomes" id="UP000019384">
    <property type="component" value="Unassembled WGS sequence"/>
</dbReference>
<evidence type="ECO:0000313" key="2">
    <source>
        <dbReference type="Proteomes" id="UP000019384"/>
    </source>
</evidence>
<accession>W6MTB1</accession>
<dbReference type="HOGENOM" id="CLU_3335710_0_0_1"/>
<dbReference type="RefSeq" id="XP_022461627.1">
    <property type="nucleotide sequence ID" value="XM_022600819.1"/>
</dbReference>
<organism evidence="1 2">
    <name type="scientific">Kuraishia capsulata CBS 1993</name>
    <dbReference type="NCBI Taxonomy" id="1382522"/>
    <lineage>
        <taxon>Eukaryota</taxon>
        <taxon>Fungi</taxon>
        <taxon>Dikarya</taxon>
        <taxon>Ascomycota</taxon>
        <taxon>Saccharomycotina</taxon>
        <taxon>Pichiomycetes</taxon>
        <taxon>Pichiales</taxon>
        <taxon>Pichiaceae</taxon>
        <taxon>Kuraishia</taxon>
    </lineage>
</organism>
<evidence type="ECO:0000313" key="1">
    <source>
        <dbReference type="EMBL" id="CDK29643.1"/>
    </source>
</evidence>
<proteinExistence type="predicted"/>
<protein>
    <submittedName>
        <fullName evidence="1">Uncharacterized protein</fullName>
    </submittedName>
</protein>
<dbReference type="EMBL" id="HG793131">
    <property type="protein sequence ID" value="CDK29643.1"/>
    <property type="molecule type" value="Genomic_DNA"/>
</dbReference>
<gene>
    <name evidence="1" type="ORF">KUCA_T00005636001</name>
</gene>
<dbReference type="AlphaFoldDB" id="W6MTB1"/>
<sequence>MASAEDFGSGEIPRFRFEALERPRLSFHFRSDPLAHYH</sequence>
<name>W6MTB1_9ASCO</name>
<dbReference type="GeneID" id="34523015"/>
<reference evidence="1" key="1">
    <citation type="submission" date="2013-12" db="EMBL/GenBank/DDBJ databases">
        <authorList>
            <person name="Genoscope - CEA"/>
        </authorList>
    </citation>
    <scope>NUCLEOTIDE SEQUENCE</scope>
    <source>
        <strain evidence="1">CBS 1993</strain>
    </source>
</reference>